<name>A0A1I4C6H5_9ACTN</name>
<dbReference type="EMBL" id="FOSW01000003">
    <property type="protein sequence ID" value="SFK75701.1"/>
    <property type="molecule type" value="Genomic_DNA"/>
</dbReference>
<keyword evidence="4 7" id="KW-0812">Transmembrane</keyword>
<dbReference type="PANTHER" id="PTHR43829:SF9">
    <property type="entry name" value="AQUAPORIN-9"/>
    <property type="match status" value="1"/>
</dbReference>
<dbReference type="Pfam" id="PF00230">
    <property type="entry name" value="MIP"/>
    <property type="match status" value="1"/>
</dbReference>
<protein>
    <submittedName>
        <fullName evidence="10">Glycerol uptake facilitator protein</fullName>
    </submittedName>
</protein>
<dbReference type="RefSeq" id="WP_091322525.1">
    <property type="nucleotide sequence ID" value="NZ_FOSW01000003.1"/>
</dbReference>
<evidence type="ECO:0000256" key="9">
    <source>
        <dbReference type="SAM" id="Phobius"/>
    </source>
</evidence>
<dbReference type="Gene3D" id="1.20.1080.10">
    <property type="entry name" value="Glycerol uptake facilitator protein"/>
    <property type="match status" value="1"/>
</dbReference>
<feature type="transmembrane region" description="Helical" evidence="9">
    <location>
        <begin position="175"/>
        <end position="196"/>
    </location>
</feature>
<proteinExistence type="inferred from homology"/>
<dbReference type="OrthoDB" id="9807293at2"/>
<accession>A0A1I4C6H5</accession>
<evidence type="ECO:0000256" key="2">
    <source>
        <dbReference type="ARBA" id="ARBA00006175"/>
    </source>
</evidence>
<keyword evidence="3 7" id="KW-0813">Transport</keyword>
<keyword evidence="5 9" id="KW-1133">Transmembrane helix</keyword>
<dbReference type="GO" id="GO:0005886">
    <property type="term" value="C:plasma membrane"/>
    <property type="evidence" value="ECO:0007669"/>
    <property type="project" value="TreeGrafter"/>
</dbReference>
<comment type="similarity">
    <text evidence="2 7">Belongs to the MIP/aquaporin (TC 1.A.8) family.</text>
</comment>
<dbReference type="PROSITE" id="PS00221">
    <property type="entry name" value="MIP"/>
    <property type="match status" value="1"/>
</dbReference>
<comment type="subcellular location">
    <subcellularLocation>
        <location evidence="1">Membrane</location>
        <topology evidence="1">Multi-pass membrane protein</topology>
    </subcellularLocation>
</comment>
<dbReference type="InterPro" id="IPR022357">
    <property type="entry name" value="MIP_CS"/>
</dbReference>
<feature type="region of interest" description="Disordered" evidence="8">
    <location>
        <begin position="288"/>
        <end position="311"/>
    </location>
</feature>
<dbReference type="InterPro" id="IPR050363">
    <property type="entry name" value="MIP/Aquaporin"/>
</dbReference>
<dbReference type="Proteomes" id="UP000199152">
    <property type="component" value="Unassembled WGS sequence"/>
</dbReference>
<evidence type="ECO:0000313" key="11">
    <source>
        <dbReference type="Proteomes" id="UP000199152"/>
    </source>
</evidence>
<evidence type="ECO:0000256" key="8">
    <source>
        <dbReference type="SAM" id="MobiDB-lite"/>
    </source>
</evidence>
<feature type="transmembrane region" description="Helical" evidence="9">
    <location>
        <begin position="88"/>
        <end position="110"/>
    </location>
</feature>
<feature type="transmembrane region" description="Helical" evidence="9">
    <location>
        <begin position="226"/>
        <end position="248"/>
    </location>
</feature>
<dbReference type="InterPro" id="IPR023271">
    <property type="entry name" value="Aquaporin-like"/>
</dbReference>
<organism evidence="10 11">
    <name type="scientific">Geodermatophilus ruber</name>
    <dbReference type="NCBI Taxonomy" id="504800"/>
    <lineage>
        <taxon>Bacteria</taxon>
        <taxon>Bacillati</taxon>
        <taxon>Actinomycetota</taxon>
        <taxon>Actinomycetes</taxon>
        <taxon>Geodermatophilales</taxon>
        <taxon>Geodermatophilaceae</taxon>
        <taxon>Geodermatophilus</taxon>
    </lineage>
</organism>
<dbReference type="PANTHER" id="PTHR43829">
    <property type="entry name" value="AQUAPORIN OR AQUAGLYCEROPORIN RELATED"/>
    <property type="match status" value="1"/>
</dbReference>
<evidence type="ECO:0000256" key="5">
    <source>
        <dbReference type="ARBA" id="ARBA00022989"/>
    </source>
</evidence>
<evidence type="ECO:0000256" key="1">
    <source>
        <dbReference type="ARBA" id="ARBA00004141"/>
    </source>
</evidence>
<dbReference type="NCBIfam" id="TIGR00861">
    <property type="entry name" value="MIP"/>
    <property type="match status" value="1"/>
</dbReference>
<keyword evidence="6 9" id="KW-0472">Membrane</keyword>
<feature type="transmembrane region" description="Helical" evidence="9">
    <location>
        <begin position="14"/>
        <end position="37"/>
    </location>
</feature>
<dbReference type="InParanoid" id="A0A1I4C6H5"/>
<sequence length="311" mass="32789">MTAFLRSRPLVGELLAEFAGTFILIMIGLGVVAQVVASGTGDFNSIALAWAFAVTLGVYTAGRISGAHLNPAVTLALAAFRDFPWRKVLPYMSVQVAAAFLAALVVRWNYSEAIAATDPGTTAATQTIFSTLPAEGLDVMGGFRDQVIGTAILVFLVFVLIDARNNPPLSNLAPLIIGFVVLAIGLAYGANAGYAINPARDFGPRLASWLTGYETAWVDGSGTPYWWVPIVAPLLGGLLGAALFELFVGRPLSAHPDFQEVGEVVSDPEPRRVAFHRNVAVSADGDAVARAGDRHDGNTEARTYGRSATNG</sequence>
<dbReference type="CDD" id="cd00333">
    <property type="entry name" value="MIP"/>
    <property type="match status" value="1"/>
</dbReference>
<evidence type="ECO:0000256" key="3">
    <source>
        <dbReference type="ARBA" id="ARBA00022448"/>
    </source>
</evidence>
<keyword evidence="11" id="KW-1185">Reference proteome</keyword>
<dbReference type="InterPro" id="IPR000425">
    <property type="entry name" value="MIP"/>
</dbReference>
<dbReference type="SUPFAM" id="SSF81338">
    <property type="entry name" value="Aquaporin-like"/>
    <property type="match status" value="1"/>
</dbReference>
<evidence type="ECO:0000256" key="7">
    <source>
        <dbReference type="RuleBase" id="RU000477"/>
    </source>
</evidence>
<dbReference type="PRINTS" id="PR00783">
    <property type="entry name" value="MINTRINSICP"/>
</dbReference>
<reference evidence="10 11" key="1">
    <citation type="submission" date="2016-10" db="EMBL/GenBank/DDBJ databases">
        <authorList>
            <person name="de Groot N.N."/>
        </authorList>
    </citation>
    <scope>NUCLEOTIDE SEQUENCE [LARGE SCALE GENOMIC DNA]</scope>
    <source>
        <strain evidence="10 11">DSM 45317</strain>
    </source>
</reference>
<gene>
    <name evidence="10" type="ORF">SAMN04488085_103328</name>
</gene>
<evidence type="ECO:0000313" key="10">
    <source>
        <dbReference type="EMBL" id="SFK75701.1"/>
    </source>
</evidence>
<evidence type="ECO:0000256" key="6">
    <source>
        <dbReference type="ARBA" id="ARBA00023136"/>
    </source>
</evidence>
<feature type="transmembrane region" description="Helical" evidence="9">
    <location>
        <begin position="43"/>
        <end position="61"/>
    </location>
</feature>
<dbReference type="GO" id="GO:0015254">
    <property type="term" value="F:glycerol channel activity"/>
    <property type="evidence" value="ECO:0007669"/>
    <property type="project" value="TreeGrafter"/>
</dbReference>
<dbReference type="AlphaFoldDB" id="A0A1I4C6H5"/>
<feature type="transmembrane region" description="Helical" evidence="9">
    <location>
        <begin position="146"/>
        <end position="163"/>
    </location>
</feature>
<dbReference type="STRING" id="504800.SAMN04488085_103328"/>
<evidence type="ECO:0000256" key="4">
    <source>
        <dbReference type="ARBA" id="ARBA00022692"/>
    </source>
</evidence>